<feature type="chain" id="PRO_5042176923" description="Periplasmic protein" evidence="1">
    <location>
        <begin position="24"/>
        <end position="56"/>
    </location>
</feature>
<dbReference type="EMBL" id="CP043435">
    <property type="protein sequence ID" value="QEL45786.1"/>
    <property type="molecule type" value="Genomic_DNA"/>
</dbReference>
<gene>
    <name evidence="2" type="ORF">CFVT_1896</name>
</gene>
<evidence type="ECO:0000256" key="1">
    <source>
        <dbReference type="SAM" id="SignalP"/>
    </source>
</evidence>
<sequence length="56" mass="5826">MKKLTSIFVGLFLLIGLSTSLSAAEKCGTSKCGDTKVEKPKETNKTEKCGASKCGG</sequence>
<dbReference type="GeneID" id="61065613"/>
<evidence type="ECO:0000313" key="2">
    <source>
        <dbReference type="EMBL" id="QEL45786.1"/>
    </source>
</evidence>
<reference evidence="2 3" key="1">
    <citation type="submission" date="2019-08" db="EMBL/GenBank/DDBJ databases">
        <title>Complete genomes of the Campylobacter fetus subsp. venerealis, Campylobacter lari subsp. concheus, Campylobacter sputorum bv. sputorum and Campylobacter volucris type strains.</title>
        <authorList>
            <person name="Miller W.G."/>
            <person name="Yee E."/>
        </authorList>
    </citation>
    <scope>NUCLEOTIDE SEQUENCE [LARGE SCALE GENOMIC DNA]</scope>
    <source>
        <strain evidence="2 3">NCTC 10354</strain>
    </source>
</reference>
<feature type="signal peptide" evidence="1">
    <location>
        <begin position="1"/>
        <end position="23"/>
    </location>
</feature>
<dbReference type="RefSeq" id="WP_002847863.1">
    <property type="nucleotide sequence ID" value="NZ_CP043435.1"/>
</dbReference>
<accession>A0AAE6J0D5</accession>
<organism evidence="2 3">
    <name type="scientific">Campylobacter fetus subsp. venerealis NCTC 10354</name>
    <dbReference type="NCBI Taxonomy" id="983328"/>
    <lineage>
        <taxon>Bacteria</taxon>
        <taxon>Pseudomonadati</taxon>
        <taxon>Campylobacterota</taxon>
        <taxon>Epsilonproteobacteria</taxon>
        <taxon>Campylobacterales</taxon>
        <taxon>Campylobacteraceae</taxon>
        <taxon>Campylobacter</taxon>
        <taxon>Campylobacter fetus subsp. venerealis bv. venerealis</taxon>
    </lineage>
</organism>
<evidence type="ECO:0000313" key="3">
    <source>
        <dbReference type="Proteomes" id="UP000322035"/>
    </source>
</evidence>
<evidence type="ECO:0008006" key="4">
    <source>
        <dbReference type="Google" id="ProtNLM"/>
    </source>
</evidence>
<keyword evidence="1" id="KW-0732">Signal</keyword>
<dbReference type="AlphaFoldDB" id="A0AAE6J0D5"/>
<dbReference type="Proteomes" id="UP000322035">
    <property type="component" value="Chromosome"/>
</dbReference>
<protein>
    <recommendedName>
        <fullName evidence="4">Periplasmic protein</fullName>
    </recommendedName>
</protein>
<name>A0AAE6J0D5_CAMFE</name>
<proteinExistence type="predicted"/>